<evidence type="ECO:0000256" key="1">
    <source>
        <dbReference type="ARBA" id="ARBA00022737"/>
    </source>
</evidence>
<gene>
    <name evidence="2" type="ORF">IMG5_151820</name>
</gene>
<dbReference type="SUPFAM" id="SSF48371">
    <property type="entry name" value="ARM repeat"/>
    <property type="match status" value="1"/>
</dbReference>
<dbReference type="EMBL" id="GL984125">
    <property type="protein sequence ID" value="EGR29633.1"/>
    <property type="molecule type" value="Genomic_DNA"/>
</dbReference>
<protein>
    <submittedName>
        <fullName evidence="2">Rtdr1-prov protein, putative</fullName>
    </submittedName>
</protein>
<evidence type="ECO:0000313" key="3">
    <source>
        <dbReference type="Proteomes" id="UP000008983"/>
    </source>
</evidence>
<dbReference type="InterPro" id="IPR016024">
    <property type="entry name" value="ARM-type_fold"/>
</dbReference>
<dbReference type="eggNOG" id="KOG0167">
    <property type="taxonomic scope" value="Eukaryota"/>
</dbReference>
<name>G0QYS2_ICHMU</name>
<keyword evidence="1" id="KW-0677">Repeat</keyword>
<dbReference type="Gene3D" id="1.25.10.10">
    <property type="entry name" value="Leucine-rich Repeat Variant"/>
    <property type="match status" value="2"/>
</dbReference>
<proteinExistence type="predicted"/>
<dbReference type="GeneID" id="14905744"/>
<dbReference type="InterPro" id="IPR042856">
    <property type="entry name" value="RSP14"/>
</dbReference>
<sequence length="377" mass="43809">MENHLSNDRIISYHRNKLDYIESPENSLQFAFGDRRYEKMARQLVQETDILKLKILTEINEDFRRSDFINLALLSSDILEVLIKHFQDKSQNIRELASRSIVQVCSLNYGRDRIIEKAHIHNICSLIDDNVSQIRTNSYNAMLNLAEYRIGAEHILIAEKLPLFVDKLIEEKEESILIQVLQLIKKLLEGEGGTDIILQTEAIQRLTNHLEHRNQKVFFCFLEIQNNCIIFYLFLLKKKIRELSAINLACISFLETGKIKEMELNCVLPLCQKLEDQQSSVREAASICLASLAQKNQAKFQVIFFNLIILLFYKKDDPSLQTKLNIIQLIASISEHPVGRKIAHECLPKLEQLKEDKDNEYLVPYILQTVEVITWVP</sequence>
<dbReference type="Pfam" id="PF02985">
    <property type="entry name" value="HEAT"/>
    <property type="match status" value="1"/>
</dbReference>
<dbReference type="RefSeq" id="XP_004030869.1">
    <property type="nucleotide sequence ID" value="XM_004030821.1"/>
</dbReference>
<dbReference type="OMA" id="KIMEKCY"/>
<dbReference type="InterPro" id="IPR000357">
    <property type="entry name" value="HEAT"/>
</dbReference>
<accession>G0QYS2</accession>
<evidence type="ECO:0000313" key="2">
    <source>
        <dbReference type="EMBL" id="EGR29633.1"/>
    </source>
</evidence>
<dbReference type="InParanoid" id="G0QYS2"/>
<dbReference type="OrthoDB" id="409644at2759"/>
<dbReference type="PANTHER" id="PTHR15599:SF1">
    <property type="entry name" value="RADIAL SPOKE HEAD 14 HOMOLOG"/>
    <property type="match status" value="1"/>
</dbReference>
<dbReference type="PANTHER" id="PTHR15599">
    <property type="entry name" value="RTDR1"/>
    <property type="match status" value="1"/>
</dbReference>
<dbReference type="AlphaFoldDB" id="G0QYS2"/>
<keyword evidence="3" id="KW-1185">Reference proteome</keyword>
<dbReference type="InterPro" id="IPR011989">
    <property type="entry name" value="ARM-like"/>
</dbReference>
<reference evidence="2 3" key="1">
    <citation type="submission" date="2011-07" db="EMBL/GenBank/DDBJ databases">
        <authorList>
            <person name="Coyne R."/>
            <person name="Brami D."/>
            <person name="Johnson J."/>
            <person name="Hostetler J."/>
            <person name="Hannick L."/>
            <person name="Clark T."/>
            <person name="Cassidy-Hanley D."/>
            <person name="Inman J."/>
        </authorList>
    </citation>
    <scope>NUCLEOTIDE SEQUENCE [LARGE SCALE GENOMIC DNA]</scope>
    <source>
        <strain evidence="2 3">G5</strain>
    </source>
</reference>
<dbReference type="Proteomes" id="UP000008983">
    <property type="component" value="Unassembled WGS sequence"/>
</dbReference>
<dbReference type="STRING" id="857967.G0QYS2"/>
<organism evidence="2 3">
    <name type="scientific">Ichthyophthirius multifiliis</name>
    <name type="common">White spot disease agent</name>
    <name type="synonym">Ich</name>
    <dbReference type="NCBI Taxonomy" id="5932"/>
    <lineage>
        <taxon>Eukaryota</taxon>
        <taxon>Sar</taxon>
        <taxon>Alveolata</taxon>
        <taxon>Ciliophora</taxon>
        <taxon>Intramacronucleata</taxon>
        <taxon>Oligohymenophorea</taxon>
        <taxon>Hymenostomatida</taxon>
        <taxon>Ophryoglenina</taxon>
        <taxon>Ichthyophthirius</taxon>
    </lineage>
</organism>